<reference evidence="1 2" key="1">
    <citation type="submission" date="2015-01" db="EMBL/GenBank/DDBJ databases">
        <title>Genome of Sphingomonas taxi strain 30a.</title>
        <authorList>
            <person name="Eevers N."/>
            <person name="Van Hamme J."/>
            <person name="Bottos E."/>
            <person name="Weyens N."/>
            <person name="Vangronsveld J."/>
        </authorList>
    </citation>
    <scope>NUCLEOTIDE SEQUENCE [LARGE SCALE GENOMIC DNA]</scope>
    <source>
        <strain evidence="1 2">30a</strain>
    </source>
</reference>
<evidence type="ECO:0000313" key="1">
    <source>
        <dbReference type="EMBL" id="KIU26368.1"/>
    </source>
</evidence>
<gene>
    <name evidence="1" type="ORF">SR41_14975</name>
</gene>
<dbReference type="AlphaFoldDB" id="A0A0D1JYR6"/>
<accession>A0A0D1JYR6</accession>
<name>A0A0D1JYR6_9SPHN</name>
<protein>
    <submittedName>
        <fullName evidence="1">Uncharacterized protein</fullName>
    </submittedName>
</protein>
<dbReference type="EMBL" id="JXTP01000079">
    <property type="protein sequence ID" value="KIU26368.1"/>
    <property type="molecule type" value="Genomic_DNA"/>
</dbReference>
<evidence type="ECO:0000313" key="2">
    <source>
        <dbReference type="Proteomes" id="UP000033203"/>
    </source>
</evidence>
<organism evidence="1 2">
    <name type="scientific">Sphingomonas melonis</name>
    <dbReference type="NCBI Taxonomy" id="152682"/>
    <lineage>
        <taxon>Bacteria</taxon>
        <taxon>Pseudomonadati</taxon>
        <taxon>Pseudomonadota</taxon>
        <taxon>Alphaproteobacteria</taxon>
        <taxon>Sphingomonadales</taxon>
        <taxon>Sphingomonadaceae</taxon>
        <taxon>Sphingomonas</taxon>
    </lineage>
</organism>
<comment type="caution">
    <text evidence="1">The sequence shown here is derived from an EMBL/GenBank/DDBJ whole genome shotgun (WGS) entry which is preliminary data.</text>
</comment>
<proteinExistence type="predicted"/>
<sequence>MMMRDKVRQGESEMTTEDMPYLSARSFAEAVRSIQADHPAAAAAHQAMCLAYTGRVLAGLRAAIPPRAGWSRRPDQPIPAG</sequence>
<dbReference type="Proteomes" id="UP000033203">
    <property type="component" value="Unassembled WGS sequence"/>
</dbReference>